<dbReference type="PANTHER" id="PTHR43708:SF4">
    <property type="entry name" value="OXIDOREDUCTASE YCEM-RELATED"/>
    <property type="match status" value="1"/>
</dbReference>
<protein>
    <submittedName>
        <fullName evidence="3">Gfo/Idh/MocA family oxidoreductase</fullName>
    </submittedName>
</protein>
<name>A0AAE9YB30_9ACTN</name>
<accession>A0AAE9YB30</accession>
<dbReference type="Pfam" id="PF01408">
    <property type="entry name" value="GFO_IDH_MocA"/>
    <property type="match status" value="1"/>
</dbReference>
<dbReference type="Proteomes" id="UP001216390">
    <property type="component" value="Chromosome"/>
</dbReference>
<reference evidence="3" key="1">
    <citation type="submission" date="2023-01" db="EMBL/GenBank/DDBJ databases">
        <title>The diversity of Class Acidimicrobiia in South China Sea sediment environments and the proposal of Iamia marina sp. nov., a novel species of the genus Iamia.</title>
        <authorList>
            <person name="He Y."/>
            <person name="Tian X."/>
        </authorList>
    </citation>
    <scope>NUCLEOTIDE SEQUENCE</scope>
    <source>
        <strain evidence="3">DSM 19957</strain>
    </source>
</reference>
<sequence length="344" mass="34823">MTLRLGLVGCGRLAEHGYVPAIAATPGVALAALVDPDPRRRALVASLAGGRAGTGIATHDDVASLLAGGAVDAVVLASPAEAHLDDATRVAAAGLPALVEKPPAPDAVGAAALAALDPAPHVAFNRRFARGLAAVRRALPVRGAVELRLALHYRRQSWGAVQVRADALADLGPHLVDWARWLLGAEVDAVEAVALAPDDARLTLHLGAHRAHLHAAADRLHQELVEARGPSGAVVARQRVGGPVAAVTGRLRPGPHPLVTSLRDQLVAFAGAARGRPAPDLGTAADGAACMAVLDAARTADGRRSPTPVAPQETPCSPSASSTPPAPRSSVASSTTDASPPSRA</sequence>
<feature type="compositionally biased region" description="Low complexity" evidence="1">
    <location>
        <begin position="314"/>
        <end position="336"/>
    </location>
</feature>
<evidence type="ECO:0000313" key="4">
    <source>
        <dbReference type="Proteomes" id="UP001216390"/>
    </source>
</evidence>
<dbReference type="SUPFAM" id="SSF51735">
    <property type="entry name" value="NAD(P)-binding Rossmann-fold domains"/>
    <property type="match status" value="1"/>
</dbReference>
<dbReference type="GO" id="GO:0000166">
    <property type="term" value="F:nucleotide binding"/>
    <property type="evidence" value="ECO:0007669"/>
    <property type="project" value="InterPro"/>
</dbReference>
<dbReference type="PANTHER" id="PTHR43708">
    <property type="entry name" value="CONSERVED EXPRESSED OXIDOREDUCTASE (EUROFUNG)"/>
    <property type="match status" value="1"/>
</dbReference>
<feature type="domain" description="Gfo/Idh/MocA-like oxidoreductase N-terminal" evidence="2">
    <location>
        <begin position="4"/>
        <end position="115"/>
    </location>
</feature>
<dbReference type="InterPro" id="IPR036291">
    <property type="entry name" value="NAD(P)-bd_dom_sf"/>
</dbReference>
<organism evidence="3 4">
    <name type="scientific">Iamia majanohamensis</name>
    <dbReference type="NCBI Taxonomy" id="467976"/>
    <lineage>
        <taxon>Bacteria</taxon>
        <taxon>Bacillati</taxon>
        <taxon>Actinomycetota</taxon>
        <taxon>Acidimicrobiia</taxon>
        <taxon>Acidimicrobiales</taxon>
        <taxon>Iamiaceae</taxon>
        <taxon>Iamia</taxon>
    </lineage>
</organism>
<evidence type="ECO:0000259" key="2">
    <source>
        <dbReference type="Pfam" id="PF01408"/>
    </source>
</evidence>
<proteinExistence type="predicted"/>
<keyword evidence="4" id="KW-1185">Reference proteome</keyword>
<dbReference type="InterPro" id="IPR051317">
    <property type="entry name" value="Gfo/Idh/MocA_oxidoreduct"/>
</dbReference>
<gene>
    <name evidence="3" type="ORF">PO878_14605</name>
</gene>
<dbReference type="InterPro" id="IPR000683">
    <property type="entry name" value="Gfo/Idh/MocA-like_OxRdtase_N"/>
</dbReference>
<dbReference type="RefSeq" id="WP_272735259.1">
    <property type="nucleotide sequence ID" value="NZ_CP116942.1"/>
</dbReference>
<evidence type="ECO:0000313" key="3">
    <source>
        <dbReference type="EMBL" id="WCO65732.1"/>
    </source>
</evidence>
<dbReference type="EMBL" id="CP116942">
    <property type="protein sequence ID" value="WCO65732.1"/>
    <property type="molecule type" value="Genomic_DNA"/>
</dbReference>
<feature type="region of interest" description="Disordered" evidence="1">
    <location>
        <begin position="300"/>
        <end position="344"/>
    </location>
</feature>
<dbReference type="Gene3D" id="3.30.360.10">
    <property type="entry name" value="Dihydrodipicolinate Reductase, domain 2"/>
    <property type="match status" value="1"/>
</dbReference>
<dbReference type="AlphaFoldDB" id="A0AAE9YB30"/>
<dbReference type="Gene3D" id="3.40.50.720">
    <property type="entry name" value="NAD(P)-binding Rossmann-like Domain"/>
    <property type="match status" value="1"/>
</dbReference>
<dbReference type="KEGG" id="ima:PO878_14605"/>
<evidence type="ECO:0000256" key="1">
    <source>
        <dbReference type="SAM" id="MobiDB-lite"/>
    </source>
</evidence>
<dbReference type="SUPFAM" id="SSF55347">
    <property type="entry name" value="Glyceraldehyde-3-phosphate dehydrogenase-like, C-terminal domain"/>
    <property type="match status" value="1"/>
</dbReference>